<dbReference type="AlphaFoldDB" id="A0A1I7Z2Z5"/>
<keyword evidence="1" id="KW-0472">Membrane</keyword>
<sequence>MEADQIPTLRAEDGHVARLSIKLNNLYNRYKRWILASLAALAIVGIHVYLGFAIAHNFKTAIPAIVILVMLYFFTAYCYLIKPFSKRISSTVRPYTERVESIWNYEIINVPVLKTSMSTTRFKYLVLNLAN</sequence>
<evidence type="ECO:0000313" key="2">
    <source>
        <dbReference type="Proteomes" id="UP000095287"/>
    </source>
</evidence>
<keyword evidence="1" id="KW-1133">Transmembrane helix</keyword>
<dbReference type="WBParaSite" id="L893_g22081.t1">
    <property type="protein sequence ID" value="L893_g22081.t1"/>
    <property type="gene ID" value="L893_g22081"/>
</dbReference>
<proteinExistence type="predicted"/>
<keyword evidence="2" id="KW-1185">Reference proteome</keyword>
<organism evidence="2 3">
    <name type="scientific">Steinernema glaseri</name>
    <dbReference type="NCBI Taxonomy" id="37863"/>
    <lineage>
        <taxon>Eukaryota</taxon>
        <taxon>Metazoa</taxon>
        <taxon>Ecdysozoa</taxon>
        <taxon>Nematoda</taxon>
        <taxon>Chromadorea</taxon>
        <taxon>Rhabditida</taxon>
        <taxon>Tylenchina</taxon>
        <taxon>Panagrolaimomorpha</taxon>
        <taxon>Strongyloidoidea</taxon>
        <taxon>Steinernematidae</taxon>
        <taxon>Steinernema</taxon>
    </lineage>
</organism>
<evidence type="ECO:0000256" key="1">
    <source>
        <dbReference type="SAM" id="Phobius"/>
    </source>
</evidence>
<name>A0A1I7Z2Z5_9BILA</name>
<protein>
    <submittedName>
        <fullName evidence="3">Inner membrane protein</fullName>
    </submittedName>
</protein>
<feature type="transmembrane region" description="Helical" evidence="1">
    <location>
        <begin position="33"/>
        <end position="55"/>
    </location>
</feature>
<keyword evidence="1" id="KW-0812">Transmembrane</keyword>
<feature type="transmembrane region" description="Helical" evidence="1">
    <location>
        <begin position="61"/>
        <end position="80"/>
    </location>
</feature>
<evidence type="ECO:0000313" key="3">
    <source>
        <dbReference type="WBParaSite" id="L893_g22081.t1"/>
    </source>
</evidence>
<accession>A0A1I7Z2Z5</accession>
<reference evidence="3" key="1">
    <citation type="submission" date="2016-11" db="UniProtKB">
        <authorList>
            <consortium name="WormBaseParasite"/>
        </authorList>
    </citation>
    <scope>IDENTIFICATION</scope>
</reference>
<dbReference type="Proteomes" id="UP000095287">
    <property type="component" value="Unplaced"/>
</dbReference>